<feature type="compositionally biased region" description="Pro residues" evidence="1">
    <location>
        <begin position="380"/>
        <end position="394"/>
    </location>
</feature>
<feature type="transmembrane region" description="Helical" evidence="2">
    <location>
        <begin position="12"/>
        <end position="33"/>
    </location>
</feature>
<keyword evidence="2" id="KW-0812">Transmembrane</keyword>
<comment type="caution">
    <text evidence="4">The sequence shown here is derived from an EMBL/GenBank/DDBJ whole genome shotgun (WGS) entry which is preliminary data.</text>
</comment>
<feature type="compositionally biased region" description="Low complexity" evidence="1">
    <location>
        <begin position="395"/>
        <end position="411"/>
    </location>
</feature>
<feature type="domain" description="LTD" evidence="3">
    <location>
        <begin position="159"/>
        <end position="282"/>
    </location>
</feature>
<evidence type="ECO:0000256" key="1">
    <source>
        <dbReference type="SAM" id="MobiDB-lite"/>
    </source>
</evidence>
<proteinExistence type="predicted"/>
<feature type="compositionally biased region" description="Pro residues" evidence="1">
    <location>
        <begin position="412"/>
        <end position="423"/>
    </location>
</feature>
<dbReference type="Proteomes" id="UP000034090">
    <property type="component" value="Unassembled WGS sequence"/>
</dbReference>
<dbReference type="AlphaFoldDB" id="A0A0G1GEK6"/>
<dbReference type="InterPro" id="IPR036415">
    <property type="entry name" value="Lamin_tail_dom_sf"/>
</dbReference>
<keyword evidence="2" id="KW-0472">Membrane</keyword>
<dbReference type="Gene3D" id="2.60.40.10">
    <property type="entry name" value="Immunoglobulins"/>
    <property type="match status" value="1"/>
</dbReference>
<dbReference type="STRING" id="1618578.UV74_C0013G0420"/>
<evidence type="ECO:0000256" key="2">
    <source>
        <dbReference type="SAM" id="Phobius"/>
    </source>
</evidence>
<dbReference type="SUPFAM" id="SSF74853">
    <property type="entry name" value="Lamin A/C globular tail domain"/>
    <property type="match status" value="1"/>
</dbReference>
<dbReference type="InterPro" id="IPR013783">
    <property type="entry name" value="Ig-like_fold"/>
</dbReference>
<dbReference type="Pfam" id="PF00932">
    <property type="entry name" value="LTD"/>
    <property type="match status" value="1"/>
</dbReference>
<evidence type="ECO:0000259" key="3">
    <source>
        <dbReference type="PROSITE" id="PS51841"/>
    </source>
</evidence>
<evidence type="ECO:0000313" key="5">
    <source>
        <dbReference type="Proteomes" id="UP000034090"/>
    </source>
</evidence>
<name>A0A0G1GEK6_9BACT</name>
<gene>
    <name evidence="4" type="ORF">UV74_C0013G0420</name>
</gene>
<evidence type="ECO:0000313" key="4">
    <source>
        <dbReference type="EMBL" id="KKS97298.1"/>
    </source>
</evidence>
<feature type="region of interest" description="Disordered" evidence="1">
    <location>
        <begin position="380"/>
        <end position="429"/>
    </location>
</feature>
<reference evidence="4 5" key="1">
    <citation type="journal article" date="2015" name="Nature">
        <title>rRNA introns, odd ribosomes, and small enigmatic genomes across a large radiation of phyla.</title>
        <authorList>
            <person name="Brown C.T."/>
            <person name="Hug L.A."/>
            <person name="Thomas B.C."/>
            <person name="Sharon I."/>
            <person name="Castelle C.J."/>
            <person name="Singh A."/>
            <person name="Wilkins M.J."/>
            <person name="Williams K.H."/>
            <person name="Banfield J.F."/>
        </authorList>
    </citation>
    <scope>NUCLEOTIDE SEQUENCE [LARGE SCALE GENOMIC DNA]</scope>
</reference>
<accession>A0A0G1GEK6</accession>
<dbReference type="PROSITE" id="PS51841">
    <property type="entry name" value="LTD"/>
    <property type="match status" value="1"/>
</dbReference>
<dbReference type="EMBL" id="LCFQ01000013">
    <property type="protein sequence ID" value="KKS97298.1"/>
    <property type="molecule type" value="Genomic_DNA"/>
</dbReference>
<dbReference type="InterPro" id="IPR001322">
    <property type="entry name" value="Lamin_tail_dom"/>
</dbReference>
<sequence length="429" mass="45760">MNTKDFIKISISSVKIFVAVAVIFMVSVNGFLFSQAYYTVSVTAHGSVVAGEWNWWAPVLVSPSDGTLAGINSPWTVNPLMDWEDVAWGSSITYIYQSSHSNAVNLDGSFVSPAYTSGALALSQIPAPGTPDGVYYWHVKACDAILGCGDWSEMWVLTVDRTVQEANPGDVAINEIMWMGSSKSYADEWIELRNMTGNGIILKNWVIENAGDSGTPNIIIPSGIIPANSFYLISNYSAANASSALNIEGNMITTGIELVNVGEQLTLKDATGKAIDQTPTGPWSEGTNATLKQSMERNLVPGDGMQGINWHTCIAIGCNDITYWDIEGNNYGTPRAANLSENDPSFVELLAPEVVFVPDSSPSPTPEPVAVTDLIIDALPPLPTIEPTPAPSPTPEATASPSPEQTATSEPTPEPLPTPPLTSPLPSNE</sequence>
<protein>
    <submittedName>
        <fullName evidence="4">Polymorphic membrane protein</fullName>
    </submittedName>
</protein>
<organism evidence="4 5">
    <name type="scientific">Candidatus Woesebacteria bacterium GW2011_GWB1_43_14</name>
    <dbReference type="NCBI Taxonomy" id="1618578"/>
    <lineage>
        <taxon>Bacteria</taxon>
        <taxon>Candidatus Woeseibacteriota</taxon>
    </lineage>
</organism>
<keyword evidence="2" id="KW-1133">Transmembrane helix</keyword>